<gene>
    <name evidence="1" type="ORF">NDU88_003781</name>
</gene>
<sequence>MIRKPHSAGCDVPASVSDGASCLSCSVRRFFGRVSGKRRFSAAEPVACRFFSRRLDLCRSFPHTALCAWIFLS</sequence>
<accession>A0AAV7TQJ4</accession>
<evidence type="ECO:0000313" key="1">
    <source>
        <dbReference type="EMBL" id="KAJ1178536.1"/>
    </source>
</evidence>
<proteinExistence type="predicted"/>
<comment type="caution">
    <text evidence="1">The sequence shown here is derived from an EMBL/GenBank/DDBJ whole genome shotgun (WGS) entry which is preliminary data.</text>
</comment>
<name>A0AAV7TQJ4_PLEWA</name>
<dbReference type="AlphaFoldDB" id="A0AAV7TQJ4"/>
<organism evidence="1 2">
    <name type="scientific">Pleurodeles waltl</name>
    <name type="common">Iberian ribbed newt</name>
    <dbReference type="NCBI Taxonomy" id="8319"/>
    <lineage>
        <taxon>Eukaryota</taxon>
        <taxon>Metazoa</taxon>
        <taxon>Chordata</taxon>
        <taxon>Craniata</taxon>
        <taxon>Vertebrata</taxon>
        <taxon>Euteleostomi</taxon>
        <taxon>Amphibia</taxon>
        <taxon>Batrachia</taxon>
        <taxon>Caudata</taxon>
        <taxon>Salamandroidea</taxon>
        <taxon>Salamandridae</taxon>
        <taxon>Pleurodelinae</taxon>
        <taxon>Pleurodeles</taxon>
    </lineage>
</organism>
<dbReference type="Proteomes" id="UP001066276">
    <property type="component" value="Chromosome 3_2"/>
</dbReference>
<dbReference type="EMBL" id="JANPWB010000006">
    <property type="protein sequence ID" value="KAJ1178536.1"/>
    <property type="molecule type" value="Genomic_DNA"/>
</dbReference>
<protein>
    <submittedName>
        <fullName evidence="1">Uncharacterized protein</fullName>
    </submittedName>
</protein>
<keyword evidence="2" id="KW-1185">Reference proteome</keyword>
<reference evidence="1" key="1">
    <citation type="journal article" date="2022" name="bioRxiv">
        <title>Sequencing and chromosome-scale assembly of the giantPleurodeles waltlgenome.</title>
        <authorList>
            <person name="Brown T."/>
            <person name="Elewa A."/>
            <person name="Iarovenko S."/>
            <person name="Subramanian E."/>
            <person name="Araus A.J."/>
            <person name="Petzold A."/>
            <person name="Susuki M."/>
            <person name="Suzuki K.-i.T."/>
            <person name="Hayashi T."/>
            <person name="Toyoda A."/>
            <person name="Oliveira C."/>
            <person name="Osipova E."/>
            <person name="Leigh N.D."/>
            <person name="Simon A."/>
            <person name="Yun M.H."/>
        </authorList>
    </citation>
    <scope>NUCLEOTIDE SEQUENCE</scope>
    <source>
        <strain evidence="1">20211129_DDA</strain>
        <tissue evidence="1">Liver</tissue>
    </source>
</reference>
<evidence type="ECO:0000313" key="2">
    <source>
        <dbReference type="Proteomes" id="UP001066276"/>
    </source>
</evidence>